<evidence type="ECO:0000256" key="4">
    <source>
        <dbReference type="ARBA" id="ARBA00023239"/>
    </source>
</evidence>
<evidence type="ECO:0000256" key="3">
    <source>
        <dbReference type="ARBA" id="ARBA00013252"/>
    </source>
</evidence>
<evidence type="ECO:0000256" key="1">
    <source>
        <dbReference type="ARBA" id="ARBA00001554"/>
    </source>
</evidence>
<dbReference type="KEGG" id="haz:A9404_06325"/>
<keyword evidence="6" id="KW-1185">Reference proteome</keyword>
<dbReference type="GO" id="GO:0006729">
    <property type="term" value="P:tetrahydrobiopterin biosynthetic process"/>
    <property type="evidence" value="ECO:0007669"/>
    <property type="project" value="InterPro"/>
</dbReference>
<evidence type="ECO:0000256" key="2">
    <source>
        <dbReference type="ARBA" id="ARBA00006472"/>
    </source>
</evidence>
<dbReference type="InterPro" id="IPR001533">
    <property type="entry name" value="Pterin_deHydtase"/>
</dbReference>
<organism evidence="5 6">
    <name type="scientific">Halothiobacillus diazotrophicus</name>
    <dbReference type="NCBI Taxonomy" id="1860122"/>
    <lineage>
        <taxon>Bacteria</taxon>
        <taxon>Pseudomonadati</taxon>
        <taxon>Pseudomonadota</taxon>
        <taxon>Gammaproteobacteria</taxon>
        <taxon>Chromatiales</taxon>
        <taxon>Halothiobacillaceae</taxon>
        <taxon>Halothiobacillus</taxon>
    </lineage>
</organism>
<dbReference type="STRING" id="1860122.A9404_06325"/>
<dbReference type="SUPFAM" id="SSF55248">
    <property type="entry name" value="PCD-like"/>
    <property type="match status" value="1"/>
</dbReference>
<dbReference type="Proteomes" id="UP000078596">
    <property type="component" value="Chromosome"/>
</dbReference>
<dbReference type="OrthoDB" id="5297462at2"/>
<dbReference type="InterPro" id="IPR036428">
    <property type="entry name" value="PCD_sf"/>
</dbReference>
<dbReference type="EMBL" id="CP016027">
    <property type="protein sequence ID" value="ANJ67049.1"/>
    <property type="molecule type" value="Genomic_DNA"/>
</dbReference>
<dbReference type="Pfam" id="PF01329">
    <property type="entry name" value="Pterin_4a"/>
    <property type="match status" value="1"/>
</dbReference>
<name>A0A191ZGN8_9GAMM</name>
<dbReference type="AlphaFoldDB" id="A0A191ZGN8"/>
<gene>
    <name evidence="5" type="ORF">A9404_06325</name>
</gene>
<dbReference type="Gene3D" id="3.30.1360.20">
    <property type="entry name" value="Transcriptional coactivator/pterin dehydratase"/>
    <property type="match status" value="1"/>
</dbReference>
<dbReference type="GO" id="GO:0008124">
    <property type="term" value="F:4-alpha-hydroxytetrahydrobiopterin dehydratase activity"/>
    <property type="evidence" value="ECO:0007669"/>
    <property type="project" value="UniProtKB-EC"/>
</dbReference>
<sequence length="93" mass="10341">MAESTTPPISVEGWETRKLPPQLTRRFDFDTYAQTRGFLDDLAELSEAVGNYPNLHFAKDFATVTISAADDGALQESEATFARQVNDLAAKFR</sequence>
<evidence type="ECO:0000313" key="5">
    <source>
        <dbReference type="EMBL" id="ANJ67049.1"/>
    </source>
</evidence>
<accession>A0A191ZGN8</accession>
<keyword evidence="4" id="KW-0456">Lyase</keyword>
<comment type="similarity">
    <text evidence="2">Belongs to the pterin-4-alpha-carbinolamine dehydratase family.</text>
</comment>
<proteinExistence type="inferred from homology"/>
<protein>
    <recommendedName>
        <fullName evidence="3">4a-hydroxytetrahydrobiopterin dehydratase</fullName>
        <ecNumber evidence="3">4.2.1.96</ecNumber>
    </recommendedName>
</protein>
<dbReference type="RefSeq" id="WP_066099411.1">
    <property type="nucleotide sequence ID" value="NZ_CP016027.1"/>
</dbReference>
<comment type="catalytic activity">
    <reaction evidence="1">
        <text>(4aS,6R)-4a-hydroxy-L-erythro-5,6,7,8-tetrahydrobiopterin = (6R)-L-erythro-6,7-dihydrobiopterin + H2O</text>
        <dbReference type="Rhea" id="RHEA:11920"/>
        <dbReference type="ChEBI" id="CHEBI:15377"/>
        <dbReference type="ChEBI" id="CHEBI:15642"/>
        <dbReference type="ChEBI" id="CHEBI:43120"/>
        <dbReference type="EC" id="4.2.1.96"/>
    </reaction>
</comment>
<dbReference type="EC" id="4.2.1.96" evidence="3"/>
<evidence type="ECO:0000313" key="6">
    <source>
        <dbReference type="Proteomes" id="UP000078596"/>
    </source>
</evidence>
<reference evidence="5 6" key="1">
    <citation type="submission" date="2016-06" db="EMBL/GenBank/DDBJ databases">
        <title>Insight into the functional genes involving in sulfur oxidation in Pearl River water.</title>
        <authorList>
            <person name="Luo J."/>
            <person name="Tan X."/>
            <person name="Lin W."/>
        </authorList>
    </citation>
    <scope>NUCLEOTIDE SEQUENCE [LARGE SCALE GENOMIC DNA]</scope>
    <source>
        <strain evidence="5 6">LS2</strain>
    </source>
</reference>